<dbReference type="EMBL" id="CCBN010000005">
    <property type="protein sequence ID" value="CDO53380.1"/>
    <property type="molecule type" value="Genomic_DNA"/>
</dbReference>
<dbReference type="PANTHER" id="PTHR46128">
    <property type="entry name" value="MITOCHONDRIAL GROUP I INTRON SPLICING FACTOR CCM1"/>
    <property type="match status" value="1"/>
</dbReference>
<keyword evidence="4" id="KW-1185">Reference proteome</keyword>
<feature type="region of interest" description="Disordered" evidence="2">
    <location>
        <begin position="575"/>
        <end position="613"/>
    </location>
</feature>
<reference evidence="3" key="1">
    <citation type="submission" date="2014-03" db="EMBL/GenBank/DDBJ databases">
        <authorList>
            <person name="Casaregola S."/>
        </authorList>
    </citation>
    <scope>NUCLEOTIDE SEQUENCE [LARGE SCALE GENOMIC DNA]</scope>
    <source>
        <strain evidence="3">CLIB 918</strain>
    </source>
</reference>
<dbReference type="AlphaFoldDB" id="A0A0J9X868"/>
<accession>A0A0J9X868</accession>
<dbReference type="InterPro" id="IPR011990">
    <property type="entry name" value="TPR-like_helical_dom_sf"/>
</dbReference>
<evidence type="ECO:0000256" key="2">
    <source>
        <dbReference type="SAM" id="MobiDB-lite"/>
    </source>
</evidence>
<sequence length="613" mass="70842">MVSGSCRYYARVATEPMSENQVEQKSDRLKSRLDRLVTRNEIEPSSRRQRAVAEAKERKRKAETGQHKQDMQYLLTPYLEEYFSNLNNVLEGKMPKMLKERMVVVSFLGLKRLSQLENSFTVDQHVEKLLKEGKLPHAIHLCKMAKETGSVAMNQILKYLMQKGQKDTATKVLNVLKKNGCLPTDRTPVILVKNSGSSDKKLSPTDVQKLLKNYEFSISKTKSALAKTILSNALLDNLVKNSSTKYAIAMYMDIPKKGRFSRDCQTYTTMLNMVSHQPLPLKKEIIDLRKEIWSEIQQREENGEITLDSKLVDAYCNSLSLQTGTQYFSMVSEVNEKYYSIDMSKEPRGTKKFPFTQRQFDILLKSAVNTESYTQAGKLFDQIQDFKHVVLDLQIYHNLLRSAYLWKHSHIATVKILNQMILDFKNGNEKSRLNSLTIHLAFRNFLKYRGQELDLEFVEKLIHEVLPELEVNIDETIMRSYLTLYCKVFRDSHGHKPRPNIGFHIVMFIRDNIESLSKVGHRQPHPEKLRKALLNGGNICSYVIKHPDSSELPEGAIAEIKQVKDQLEALTKELNETFAKTKEDPEKSKNDQNKSTEKKKDEEDEEDDEFFIV</sequence>
<dbReference type="Gene3D" id="1.25.40.10">
    <property type="entry name" value="Tetratricopeptide repeat domain"/>
    <property type="match status" value="1"/>
</dbReference>
<proteinExistence type="inferred from homology"/>
<name>A0A0J9X868_GEOCN</name>
<evidence type="ECO:0000313" key="4">
    <source>
        <dbReference type="Proteomes" id="UP000242525"/>
    </source>
</evidence>
<dbReference type="Proteomes" id="UP000242525">
    <property type="component" value="Unassembled WGS sequence"/>
</dbReference>
<dbReference type="STRING" id="1173061.A0A0J9X868"/>
<feature type="compositionally biased region" description="Acidic residues" evidence="2">
    <location>
        <begin position="602"/>
        <end position="613"/>
    </location>
</feature>
<gene>
    <name evidence="3" type="ORF">BN980_GECA05s00835g</name>
</gene>
<protein>
    <recommendedName>
        <fullName evidence="5">Mitochondrial group I intron splicing factor CCM1</fullName>
    </recommendedName>
</protein>
<evidence type="ECO:0008006" key="5">
    <source>
        <dbReference type="Google" id="ProtNLM"/>
    </source>
</evidence>
<evidence type="ECO:0000256" key="1">
    <source>
        <dbReference type="ARBA" id="ARBA00007626"/>
    </source>
</evidence>
<dbReference type="InterPro" id="IPR050872">
    <property type="entry name" value="PPR_P_subfamily"/>
</dbReference>
<comment type="similarity">
    <text evidence="1">Belongs to the PPR family. P subfamily.</text>
</comment>
<feature type="region of interest" description="Disordered" evidence="2">
    <location>
        <begin position="36"/>
        <end position="67"/>
    </location>
</feature>
<dbReference type="OrthoDB" id="185373at2759"/>
<organism evidence="3 4">
    <name type="scientific">Geotrichum candidum</name>
    <name type="common">Oospora lactis</name>
    <name type="synonym">Dipodascus geotrichum</name>
    <dbReference type="NCBI Taxonomy" id="1173061"/>
    <lineage>
        <taxon>Eukaryota</taxon>
        <taxon>Fungi</taxon>
        <taxon>Dikarya</taxon>
        <taxon>Ascomycota</taxon>
        <taxon>Saccharomycotina</taxon>
        <taxon>Dipodascomycetes</taxon>
        <taxon>Dipodascales</taxon>
        <taxon>Dipodascaceae</taxon>
        <taxon>Geotrichum</taxon>
    </lineage>
</organism>
<evidence type="ECO:0000313" key="3">
    <source>
        <dbReference type="EMBL" id="CDO53380.1"/>
    </source>
</evidence>
<dbReference type="PANTHER" id="PTHR46128:SF122">
    <property type="entry name" value="PENTACOTRIPEPTIDE-REPEAT REGION OF PRORP DOMAIN-CONTAINING PROTEIN"/>
    <property type="match status" value="1"/>
</dbReference>
<comment type="caution">
    <text evidence="3">The sequence shown here is derived from an EMBL/GenBank/DDBJ whole genome shotgun (WGS) entry which is preliminary data.</text>
</comment>
<feature type="compositionally biased region" description="Basic and acidic residues" evidence="2">
    <location>
        <begin position="575"/>
        <end position="601"/>
    </location>
</feature>